<dbReference type="InterPro" id="IPR016039">
    <property type="entry name" value="Thiolase-like"/>
</dbReference>
<dbReference type="EMBL" id="FQXZ01000003">
    <property type="protein sequence ID" value="SHH64103.1"/>
    <property type="molecule type" value="Genomic_DNA"/>
</dbReference>
<keyword evidence="9" id="KW-0443">Lipid metabolism</keyword>
<dbReference type="CDD" id="cd05931">
    <property type="entry name" value="FAAL"/>
    <property type="match status" value="1"/>
</dbReference>
<dbReference type="PANTHER" id="PTHR45527">
    <property type="entry name" value="NONRIBOSOMAL PEPTIDE SYNTHETASE"/>
    <property type="match status" value="1"/>
</dbReference>
<dbReference type="InterPro" id="IPR057737">
    <property type="entry name" value="Condensation_MtbB-like"/>
</dbReference>
<accession>A0A1M5UN08</accession>
<dbReference type="InterPro" id="IPR040097">
    <property type="entry name" value="FAAL/FAAC"/>
</dbReference>
<evidence type="ECO:0000256" key="5">
    <source>
        <dbReference type="ARBA" id="ARBA00022553"/>
    </source>
</evidence>
<comment type="pathway">
    <text evidence="2">Siderophore biosynthesis.</text>
</comment>
<dbReference type="UniPathway" id="UPA00094"/>
<dbReference type="Gene3D" id="3.30.559.10">
    <property type="entry name" value="Chloramphenicol acetyltransferase-like domain"/>
    <property type="match status" value="1"/>
</dbReference>
<evidence type="ECO:0000256" key="7">
    <source>
        <dbReference type="ARBA" id="ARBA00022679"/>
    </source>
</evidence>
<keyword evidence="4" id="KW-0596">Phosphopantetheine</keyword>
<dbReference type="InterPro" id="IPR020806">
    <property type="entry name" value="PKS_PP-bd"/>
</dbReference>
<dbReference type="Pfam" id="PF02801">
    <property type="entry name" value="Ketoacyl-synt_C"/>
    <property type="match status" value="1"/>
</dbReference>
<gene>
    <name evidence="13" type="primary">mbtB_1</name>
    <name evidence="13" type="ORF">VA7868_00124</name>
</gene>
<dbReference type="Gene3D" id="3.30.70.3290">
    <property type="match status" value="1"/>
</dbReference>
<reference evidence="13 14" key="1">
    <citation type="submission" date="2016-11" db="EMBL/GenBank/DDBJ databases">
        <authorList>
            <person name="Jaros S."/>
            <person name="Januszkiewicz K."/>
            <person name="Wedrychowicz H."/>
        </authorList>
    </citation>
    <scope>NUCLEOTIDE SEQUENCE [LARGE SCALE GENOMIC DNA]</scope>
    <source>
        <strain evidence="13 14">CECT 7868</strain>
    </source>
</reference>
<dbReference type="PROSITE" id="PS50075">
    <property type="entry name" value="CARRIER"/>
    <property type="match status" value="2"/>
</dbReference>
<dbReference type="GO" id="GO:0016874">
    <property type="term" value="F:ligase activity"/>
    <property type="evidence" value="ECO:0007669"/>
    <property type="project" value="UniProtKB-KW"/>
</dbReference>
<comment type="pathway">
    <text evidence="3">Lipid metabolism; fatty acid biosynthesis.</text>
</comment>
<dbReference type="GO" id="GO:0004315">
    <property type="term" value="F:3-oxoacyl-[acyl-carrier-protein] synthase activity"/>
    <property type="evidence" value="ECO:0007669"/>
    <property type="project" value="InterPro"/>
</dbReference>
<dbReference type="GO" id="GO:0005737">
    <property type="term" value="C:cytoplasm"/>
    <property type="evidence" value="ECO:0007669"/>
    <property type="project" value="TreeGrafter"/>
</dbReference>
<dbReference type="GO" id="GO:0043041">
    <property type="term" value="P:amino acid activation for nonribosomal peptide biosynthetic process"/>
    <property type="evidence" value="ECO:0007669"/>
    <property type="project" value="TreeGrafter"/>
</dbReference>
<dbReference type="InterPro" id="IPR020841">
    <property type="entry name" value="PKS_Beta-ketoAc_synthase_dom"/>
</dbReference>
<evidence type="ECO:0000256" key="6">
    <source>
        <dbReference type="ARBA" id="ARBA00022598"/>
    </source>
</evidence>
<dbReference type="CDD" id="cd19535">
    <property type="entry name" value="Cyc_NRPS"/>
    <property type="match status" value="1"/>
</dbReference>
<proteinExistence type="predicted"/>
<dbReference type="SUPFAM" id="SSF53901">
    <property type="entry name" value="Thiolase-like"/>
    <property type="match status" value="1"/>
</dbReference>
<dbReference type="InterPro" id="IPR025110">
    <property type="entry name" value="AMP-bd_C"/>
</dbReference>
<dbReference type="STRING" id="1216006.VA7868_00124"/>
<feature type="compositionally biased region" description="Polar residues" evidence="10">
    <location>
        <begin position="1107"/>
        <end position="1122"/>
    </location>
</feature>
<dbReference type="EC" id="6.3.2.-" evidence="13"/>
<keyword evidence="8" id="KW-0276">Fatty acid metabolism</keyword>
<evidence type="ECO:0000313" key="13">
    <source>
        <dbReference type="EMBL" id="SHH64103.1"/>
    </source>
</evidence>
<evidence type="ECO:0000259" key="12">
    <source>
        <dbReference type="PROSITE" id="PS52004"/>
    </source>
</evidence>
<dbReference type="GO" id="GO:0044550">
    <property type="term" value="P:secondary metabolite biosynthetic process"/>
    <property type="evidence" value="ECO:0007669"/>
    <property type="project" value="TreeGrafter"/>
</dbReference>
<dbReference type="InterPro" id="IPR023213">
    <property type="entry name" value="CAT-like_dom_sf"/>
</dbReference>
<dbReference type="GO" id="GO:0071766">
    <property type="term" value="P:Actinobacterium-type cell wall biogenesis"/>
    <property type="evidence" value="ECO:0007669"/>
    <property type="project" value="UniProtKB-ARBA"/>
</dbReference>
<dbReference type="Pfam" id="PF00550">
    <property type="entry name" value="PP-binding"/>
    <property type="match status" value="3"/>
</dbReference>
<dbReference type="InterPro" id="IPR042099">
    <property type="entry name" value="ANL_N_sf"/>
</dbReference>
<evidence type="ECO:0000256" key="3">
    <source>
        <dbReference type="ARBA" id="ARBA00005194"/>
    </source>
</evidence>
<dbReference type="SMART" id="SM00823">
    <property type="entry name" value="PKS_PP"/>
    <property type="match status" value="2"/>
</dbReference>
<dbReference type="PROSITE" id="PS52004">
    <property type="entry name" value="KS3_2"/>
    <property type="match status" value="1"/>
</dbReference>
<evidence type="ECO:0000256" key="9">
    <source>
        <dbReference type="ARBA" id="ARBA00023098"/>
    </source>
</evidence>
<dbReference type="GO" id="GO:0031177">
    <property type="term" value="F:phosphopantetheine binding"/>
    <property type="evidence" value="ECO:0007669"/>
    <property type="project" value="InterPro"/>
</dbReference>
<organism evidence="13 14">
    <name type="scientific">Vibrio aerogenes CECT 7868</name>
    <dbReference type="NCBI Taxonomy" id="1216006"/>
    <lineage>
        <taxon>Bacteria</taxon>
        <taxon>Pseudomonadati</taxon>
        <taxon>Pseudomonadota</taxon>
        <taxon>Gammaproteobacteria</taxon>
        <taxon>Vibrionales</taxon>
        <taxon>Vibrionaceae</taxon>
        <taxon>Vibrio</taxon>
    </lineage>
</organism>
<evidence type="ECO:0000256" key="8">
    <source>
        <dbReference type="ARBA" id="ARBA00022832"/>
    </source>
</evidence>
<dbReference type="CDD" id="cd00833">
    <property type="entry name" value="PKS"/>
    <property type="match status" value="1"/>
</dbReference>
<dbReference type="PROSITE" id="PS00455">
    <property type="entry name" value="AMP_BINDING"/>
    <property type="match status" value="2"/>
</dbReference>
<dbReference type="PANTHER" id="PTHR45527:SF10">
    <property type="entry name" value="PYOCHELIN SYNTHASE PCHF"/>
    <property type="match status" value="1"/>
</dbReference>
<dbReference type="GO" id="GO:0000036">
    <property type="term" value="F:acyl carrier activity"/>
    <property type="evidence" value="ECO:0007669"/>
    <property type="project" value="TreeGrafter"/>
</dbReference>
<keyword evidence="7" id="KW-0808">Transferase</keyword>
<dbReference type="Pfam" id="PF23024">
    <property type="entry name" value="AMP-dom_DIP2-like"/>
    <property type="match status" value="1"/>
</dbReference>
<name>A0A1M5UN08_9VIBR</name>
<dbReference type="InterPro" id="IPR036736">
    <property type="entry name" value="ACP-like_sf"/>
</dbReference>
<evidence type="ECO:0000256" key="2">
    <source>
        <dbReference type="ARBA" id="ARBA00004924"/>
    </source>
</evidence>
<dbReference type="Proteomes" id="UP000184608">
    <property type="component" value="Unassembled WGS sequence"/>
</dbReference>
<dbReference type="Pfam" id="PF00668">
    <property type="entry name" value="Condensation"/>
    <property type="match status" value="1"/>
</dbReference>
<dbReference type="FunFam" id="3.30.559.30:FF:000006">
    <property type="entry name" value="Yersiniabactin polyketide/non-ribosomal peptide synthetase"/>
    <property type="match status" value="1"/>
</dbReference>
<keyword evidence="14" id="KW-1185">Reference proteome</keyword>
<dbReference type="InterPro" id="IPR020845">
    <property type="entry name" value="AMP-binding_CS"/>
</dbReference>
<dbReference type="FunFam" id="3.40.50.12780:FF:000012">
    <property type="entry name" value="Non-ribosomal peptide synthetase"/>
    <property type="match status" value="1"/>
</dbReference>
<dbReference type="RefSeq" id="WP_073601927.1">
    <property type="nucleotide sequence ID" value="NZ_FQXZ01000003.1"/>
</dbReference>
<comment type="cofactor">
    <cofactor evidence="1">
        <name>pantetheine 4'-phosphate</name>
        <dbReference type="ChEBI" id="CHEBI:47942"/>
    </cofactor>
</comment>
<feature type="compositionally biased region" description="Acidic residues" evidence="10">
    <location>
        <begin position="1093"/>
        <end position="1104"/>
    </location>
</feature>
<sequence>MYKELGWIQQTLLDQFHHRASEIALRDCASLPHQIYTYQDVEHKISIISEYLLPHYSQRALLLLPGSSYFVFSFLACAMSGVTAVPVNLPGEKRIRRVKTMLTHIMKDCDPKIILAMSSSRESIESLGWNQERQVIYLDELFETHQGFSLTQTMFRAPVAPVMLQYSSGSTGVPKAVCNYDKNIMNHHHLMVRMNAAVDGIHTATWLPFYHDLGLFYGLLFPLFSGGSCTFIRPSQFVADPLSWLSLIGQYKATIITAPDFAYRLCVDAVDEKEVPGLDLSSLQVALTAAEPIRPETVDLFQDYFRPAGFTPDMYMTGYGMAEATLVVSYKKIGAPMIRKTFDEKALAQGIAKETPQGRELIGCGKEFGSWDLRIVDPDTCLQCEAGQVGEVWMSGECLPAGYWNQPELTASVYQAKLAGQPSDKHYLRTGDLAFLLEGELYICGRIKDVIIVAGENHMPNDMEATIEKYCELVDIGGACFVQDTETGDINSICEVHRHTPEEYLESLAQDIYARVRQHHHLLVSQVILIPKGHLKKTSSGKIRRRHMLMDLNNETLNVLYRASFNDINKEEIALRTADGKSAEPDFILSSLKAVLGEEIIDEKQGFADLGVTSLVAAQWCRQLAGHYGLSMSPTILFAYPNVKALRQWIHSRLPSQATEQSSVSARNQQVAVVAISCRLPRQEADSSWRDYADWLMKGECAGKMLASDDRQFSLPVGYLEDVDKFDARFFGLSSQEARLMDPQQRWLMELGWHLFEQAGWSPAQIKGQKYGIYIGQGSQDYSDMVVSQNHEKFAKGYFVTGNSRSAASGRLAKYFGLRGPAVTIDTACSSSLVAIDAAVKFIQSGSGNTAIAGGVNFLLSASNEQALISAGMLSPDGCCSTLSEQANGYMRSEGAGLILLKSYDAAVADGDPILAVIEASAVGQDGESSSLTAPNPLAQGAMVQDVLEQSGLSVDDIDAVEMNGTGTALGDSIELHALDSVYSHRQKALNLTTFKPQLGHFESASGVVGVIHAVAQMHQQHLFAHPGFTRFNPHLSEWMSRYAFSRHVRPEKLSRMAVNAFGFTGTLAHLILRHYPQDSDWPEAGQSQTDLSETDLSETDLSDTDQQSAAGSSQPPLRQPTVNRFPLTAASEHSLRALAARWKSLLQHQPDTMHQPLIQAWLCKREHGLPVRVCLKYADVADLTAQLDEIACGILPDSQTAGSEVELWLQGEHYDWSASVSYPIFPATVINLLPLYPFCRERYWIELPEAAGAVDSLGAVAEAAVDGHAFITRWLKEALDIETDTLSDQDNLINLGLNSVQLIDFVDEARKAGVHYELVRLYEHPTIQGWLSLWHQETPVSTSQVCAENCPDDVLSQPFELTNIQRAYWQGRNPDLVLGGVACHAYLEFNCPTLDTDRLSDALNALVQRHSLLRMRMNADGAGYFIAYEPARITVYPWQDLSDSEAQQKQLELREQLQSRVPDLRTEPGFAVCVSQTAQGSRLHVDVDMVIADAMSIEILLDDLAGFYTHPETTQAVEPTVHFPEYLHDIRTTGGSDVDQAYWEAQIPDLPGAPALPLAVRPEQTGKPRFVHRQWQLPATRWTALQQAGYQHQITPSMLLAACFAETLRGWSDHREFCLNLTIFNRRHETLDIADMVADFTTLMLLACRPSAQDTLLDNARCLNETFMAGLDHARFDAVNVLREMSRQSGTQVMMPVVFTSNIGHDFLPDYPFGKIDYVVSQTPQVWLDCQVRQDDGNLVISWDSVDELFPEQMIDHMFDFMGRLITSLAEQPERLSEPVHAFLSDEQLEQRFVNNQTNLIPLHHRTLHGRFFEWAESHPGHIALIDERGSLTYQELAERATGLAYRLYQHDVCVGDRVAVILPKGREQIIATLAVHVVGAAYIPLDKEQPQQRIQQIIAQASPRCLVADSSAESYSLPVIDIADTGAARLEQPCWPRFWPGNVAYIIYTSGSTGVPKGVVTTHQAAANTIDDMIVRLSLNPSSRSFALSALNFDLSVFDIFAPLAVGGAVVVPAEADRKEARCWLEMINQHQVTVWNSVPALFEMLLIAAESSEVWHLPETLEHVLLSGDWVGLDLYPRLHQQNPQTKLLALGGATEAAIWSNAFPVSQVDPQWRSIPYGYALSHQSYRVMDEQCRDCPDWVIGELWIGGEGVAQGYFGDPEKTAAQFVVHEGQRYYRTGDTGRFWPDGVVEFSGRRDNQVKVHGHRIELGEIEHVASAVPGIQKALALVTDAPSKQILLFVETDDPAIQAQLTEDYMPVPEHGFSSQEKALVAPVLRAQLPDYMLPQHIVLCRKIPLTANGKLDRKQLTVIAQSIVSDSQQHEFVAPSSPEEMLLTQALTQVLSWPKPLSVTDNFFSIGGDSLTAMQLTSVLEKQHGVILSLRTIFNHQTIARIAQSIEIPQSTDAGVEYEEGAL</sequence>
<dbReference type="Gene3D" id="3.40.50.12780">
    <property type="entry name" value="N-terminal domain of ligase-like"/>
    <property type="match status" value="2"/>
</dbReference>
<dbReference type="SMART" id="SM00825">
    <property type="entry name" value="PKS_KS"/>
    <property type="match status" value="1"/>
</dbReference>
<evidence type="ECO:0000256" key="10">
    <source>
        <dbReference type="SAM" id="MobiDB-lite"/>
    </source>
</evidence>
<dbReference type="InterPro" id="IPR014031">
    <property type="entry name" value="Ketoacyl_synth_C"/>
</dbReference>
<evidence type="ECO:0000259" key="11">
    <source>
        <dbReference type="PROSITE" id="PS50075"/>
    </source>
</evidence>
<evidence type="ECO:0000256" key="4">
    <source>
        <dbReference type="ARBA" id="ARBA00022450"/>
    </source>
</evidence>
<dbReference type="SMART" id="SM01294">
    <property type="entry name" value="PKS_PP_betabranch"/>
    <property type="match status" value="1"/>
</dbReference>
<keyword evidence="6 13" id="KW-0436">Ligase</keyword>
<dbReference type="Gene3D" id="1.10.1200.10">
    <property type="entry name" value="ACP-like"/>
    <property type="match status" value="3"/>
</dbReference>
<dbReference type="Gene3D" id="3.40.47.10">
    <property type="match status" value="1"/>
</dbReference>
<dbReference type="SUPFAM" id="SSF56801">
    <property type="entry name" value="Acetyl-CoA synthetase-like"/>
    <property type="match status" value="2"/>
</dbReference>
<evidence type="ECO:0000313" key="14">
    <source>
        <dbReference type="Proteomes" id="UP000184608"/>
    </source>
</evidence>
<dbReference type="FunFam" id="3.30.559.10:FF:000023">
    <property type="entry name" value="Non-ribosomal peptide synthetase"/>
    <property type="match status" value="1"/>
</dbReference>
<evidence type="ECO:0000256" key="1">
    <source>
        <dbReference type="ARBA" id="ARBA00001957"/>
    </source>
</evidence>
<dbReference type="NCBIfam" id="TIGR01733">
    <property type="entry name" value="AA-adenyl-dom"/>
    <property type="match status" value="1"/>
</dbReference>
<dbReference type="Gene3D" id="3.30.559.30">
    <property type="entry name" value="Nonribosomal peptide synthetase, condensation domain"/>
    <property type="match status" value="1"/>
</dbReference>
<dbReference type="SUPFAM" id="SSF52777">
    <property type="entry name" value="CoA-dependent acyltransferases"/>
    <property type="match status" value="2"/>
</dbReference>
<dbReference type="InterPro" id="IPR009081">
    <property type="entry name" value="PP-bd_ACP"/>
</dbReference>
<dbReference type="InterPro" id="IPR001242">
    <property type="entry name" value="Condensation_dom"/>
</dbReference>
<dbReference type="SUPFAM" id="SSF47336">
    <property type="entry name" value="ACP-like"/>
    <property type="match status" value="3"/>
</dbReference>
<dbReference type="InterPro" id="IPR018201">
    <property type="entry name" value="Ketoacyl_synth_AS"/>
</dbReference>
<feature type="region of interest" description="Disordered" evidence="10">
    <location>
        <begin position="1083"/>
        <end position="1122"/>
    </location>
</feature>
<dbReference type="InterPro" id="IPR014030">
    <property type="entry name" value="Ketoacyl_synth_N"/>
</dbReference>
<feature type="domain" description="Ketosynthase family 3 (KS3)" evidence="12">
    <location>
        <begin position="668"/>
        <end position="1075"/>
    </location>
</feature>
<dbReference type="InterPro" id="IPR010071">
    <property type="entry name" value="AA_adenyl_dom"/>
</dbReference>
<dbReference type="Pfam" id="PF00501">
    <property type="entry name" value="AMP-binding"/>
    <property type="match status" value="2"/>
</dbReference>
<dbReference type="OrthoDB" id="9757559at2"/>
<feature type="domain" description="Carrier" evidence="11">
    <location>
        <begin position="2329"/>
        <end position="2405"/>
    </location>
</feature>
<dbReference type="InterPro" id="IPR000873">
    <property type="entry name" value="AMP-dep_synth/lig_dom"/>
</dbReference>
<keyword evidence="5" id="KW-0597">Phosphoprotein</keyword>
<protein>
    <submittedName>
        <fullName evidence="13">Phenyloxazoline synthase MbtB</fullName>
        <ecNumber evidence="13">6.3.2.-</ecNumber>
    </submittedName>
</protein>
<dbReference type="InterPro" id="IPR045851">
    <property type="entry name" value="AMP-bd_C_sf"/>
</dbReference>
<dbReference type="Gene3D" id="3.30.300.30">
    <property type="match status" value="2"/>
</dbReference>
<dbReference type="PROSITE" id="PS00606">
    <property type="entry name" value="KS3_1"/>
    <property type="match status" value="1"/>
</dbReference>
<dbReference type="Pfam" id="PF00109">
    <property type="entry name" value="ketoacyl-synt"/>
    <property type="match status" value="1"/>
</dbReference>
<feature type="domain" description="Carrier" evidence="11">
    <location>
        <begin position="579"/>
        <end position="654"/>
    </location>
</feature>